<feature type="domain" description="Major facilitator superfamily (MFS) profile" evidence="9">
    <location>
        <begin position="27"/>
        <end position="479"/>
    </location>
</feature>
<evidence type="ECO:0000256" key="2">
    <source>
        <dbReference type="ARBA" id="ARBA00008537"/>
    </source>
</evidence>
<dbReference type="PRINTS" id="PR01036">
    <property type="entry name" value="TCRTETB"/>
</dbReference>
<proteinExistence type="inferred from homology"/>
<dbReference type="EMBL" id="CP097330">
    <property type="protein sequence ID" value="URF02712.1"/>
    <property type="molecule type" value="Genomic_DNA"/>
</dbReference>
<dbReference type="InterPro" id="IPR036259">
    <property type="entry name" value="MFS_trans_sf"/>
</dbReference>
<dbReference type="InterPro" id="IPR011701">
    <property type="entry name" value="MFS"/>
</dbReference>
<evidence type="ECO:0000259" key="9">
    <source>
        <dbReference type="PROSITE" id="PS50850"/>
    </source>
</evidence>
<feature type="transmembrane region" description="Helical" evidence="8">
    <location>
        <begin position="346"/>
        <end position="366"/>
    </location>
</feature>
<dbReference type="RefSeq" id="WP_144200610.1">
    <property type="nucleotide sequence ID" value="NZ_CP097330.1"/>
</dbReference>
<organism evidence="11 13">
    <name type="scientific">Cupriavidus campinensis</name>
    <dbReference type="NCBI Taxonomy" id="151783"/>
    <lineage>
        <taxon>Bacteria</taxon>
        <taxon>Pseudomonadati</taxon>
        <taxon>Pseudomonadota</taxon>
        <taxon>Betaproteobacteria</taxon>
        <taxon>Burkholderiales</taxon>
        <taxon>Burkholderiaceae</taxon>
        <taxon>Cupriavidus</taxon>
    </lineage>
</organism>
<feature type="transmembrane region" description="Helical" evidence="8">
    <location>
        <begin position="315"/>
        <end position="334"/>
    </location>
</feature>
<evidence type="ECO:0000313" key="10">
    <source>
        <dbReference type="EMBL" id="TSP10585.1"/>
    </source>
</evidence>
<dbReference type="Pfam" id="PF07690">
    <property type="entry name" value="MFS_1"/>
    <property type="match status" value="1"/>
</dbReference>
<reference evidence="11" key="3">
    <citation type="submission" date="2022-05" db="EMBL/GenBank/DDBJ databases">
        <authorList>
            <person name="Kunte H.-J."/>
        </authorList>
    </citation>
    <scope>NUCLEOTIDE SEQUENCE</scope>
    <source>
        <strain evidence="11">G5</strain>
    </source>
</reference>
<dbReference type="Proteomes" id="UP000318943">
    <property type="component" value="Unassembled WGS sequence"/>
</dbReference>
<evidence type="ECO:0000256" key="7">
    <source>
        <dbReference type="ARBA" id="ARBA00023136"/>
    </source>
</evidence>
<evidence type="ECO:0000313" key="12">
    <source>
        <dbReference type="Proteomes" id="UP000318943"/>
    </source>
</evidence>
<feature type="transmembrane region" description="Helical" evidence="8">
    <location>
        <begin position="25"/>
        <end position="45"/>
    </location>
</feature>
<keyword evidence="5 8" id="KW-0812">Transmembrane</keyword>
<keyword evidence="4" id="KW-1003">Cell membrane</keyword>
<evidence type="ECO:0000256" key="8">
    <source>
        <dbReference type="SAM" id="Phobius"/>
    </source>
</evidence>
<dbReference type="PROSITE" id="PS50850">
    <property type="entry name" value="MFS"/>
    <property type="match status" value="1"/>
</dbReference>
<dbReference type="Proteomes" id="UP001056132">
    <property type="component" value="Chromosome 1"/>
</dbReference>
<dbReference type="AlphaFoldDB" id="A0AAE9KZD8"/>
<evidence type="ECO:0000256" key="4">
    <source>
        <dbReference type="ARBA" id="ARBA00022475"/>
    </source>
</evidence>
<accession>A0AAE9KZD8</accession>
<evidence type="ECO:0000256" key="1">
    <source>
        <dbReference type="ARBA" id="ARBA00004651"/>
    </source>
</evidence>
<keyword evidence="3" id="KW-0813">Transport</keyword>
<dbReference type="PANTHER" id="PTHR42718:SF9">
    <property type="entry name" value="MAJOR FACILITATOR SUPERFAMILY MULTIDRUG TRANSPORTER MFSC"/>
    <property type="match status" value="1"/>
</dbReference>
<feature type="transmembrane region" description="Helical" evidence="8">
    <location>
        <begin position="240"/>
        <end position="260"/>
    </location>
</feature>
<dbReference type="EMBL" id="VCIZ01000014">
    <property type="protein sequence ID" value="TSP10585.1"/>
    <property type="molecule type" value="Genomic_DNA"/>
</dbReference>
<keyword evidence="6 8" id="KW-1133">Transmembrane helix</keyword>
<dbReference type="KEGG" id="ccam:M5D45_09010"/>
<feature type="transmembrane region" description="Helical" evidence="8">
    <location>
        <begin position="97"/>
        <end position="120"/>
    </location>
</feature>
<dbReference type="InterPro" id="IPR020846">
    <property type="entry name" value="MFS_dom"/>
</dbReference>
<dbReference type="Gene3D" id="1.20.1250.20">
    <property type="entry name" value="MFS general substrate transporter like domains"/>
    <property type="match status" value="1"/>
</dbReference>
<dbReference type="Gene3D" id="1.20.1720.10">
    <property type="entry name" value="Multidrug resistance protein D"/>
    <property type="match status" value="1"/>
</dbReference>
<dbReference type="SUPFAM" id="SSF103473">
    <property type="entry name" value="MFS general substrate transporter"/>
    <property type="match status" value="1"/>
</dbReference>
<keyword evidence="12" id="KW-1185">Reference proteome</keyword>
<evidence type="ECO:0000256" key="3">
    <source>
        <dbReference type="ARBA" id="ARBA00022448"/>
    </source>
</evidence>
<dbReference type="GO" id="GO:0005886">
    <property type="term" value="C:plasma membrane"/>
    <property type="evidence" value="ECO:0007669"/>
    <property type="project" value="UniProtKB-SubCell"/>
</dbReference>
<feature type="transmembrane region" description="Helical" evidence="8">
    <location>
        <begin position="152"/>
        <end position="173"/>
    </location>
</feature>
<dbReference type="InterPro" id="IPR004638">
    <property type="entry name" value="EmrB-like"/>
</dbReference>
<dbReference type="GO" id="GO:0022857">
    <property type="term" value="F:transmembrane transporter activity"/>
    <property type="evidence" value="ECO:0007669"/>
    <property type="project" value="InterPro"/>
</dbReference>
<dbReference type="NCBIfam" id="TIGR00711">
    <property type="entry name" value="efflux_EmrB"/>
    <property type="match status" value="1"/>
</dbReference>
<evidence type="ECO:0000313" key="11">
    <source>
        <dbReference type="EMBL" id="URF02712.1"/>
    </source>
</evidence>
<name>A0AAE9KZD8_9BURK</name>
<evidence type="ECO:0000256" key="5">
    <source>
        <dbReference type="ARBA" id="ARBA00022692"/>
    </source>
</evidence>
<reference evidence="11" key="2">
    <citation type="journal article" date="2022" name="Microbiol. Resour. Announc.">
        <title>Genome Sequence of Cupriavidus campinensis Strain G5, a Member of a Bacterial Consortium Capable of Polyethylene Degradation.</title>
        <authorList>
            <person name="Schneider B."/>
            <person name="Pfeiffer F."/>
            <person name="Dyall-Smith M."/>
            <person name="Kunte H.J."/>
        </authorList>
    </citation>
    <scope>NUCLEOTIDE SEQUENCE</scope>
    <source>
        <strain evidence="11">G5</strain>
    </source>
</reference>
<sequence length="485" mass="51327">MTGAQPAGGPTRAVLRARYGERLRWLILVTLMLGTMSSIVSSTIVNVAVPDLSRHFHLGQERAQWVAASFMIAMTLSMLLTPWLLNRFGLRRTFVGSLLLLGAGGLIGGFSPTFGVMLAMRVAEGIAAGIMQPLPNIFILRVFEEREQGKALSLFGFGVVLAPAIGPSVGGFLVETFGWRSIFFVVVPLTLIGLWMARRYMAVDSAMIGERKALDWRGLALAGVATVTLLNGLVEMRENVPAGLALAGLGVLLLAGFVVWQLRAPEPLMDMRLYSYRQFSAGAVVAFIYGAGLFGSTYLLPVYMQMALAYTPSQAGIVLMPAGIVLAVTIAVAGRLTNYILPHRQVSFGLALLAASFLLMATGSMATPYLLLVLYAVIGRIGLGSILPSLTLGSMRGVDFSLIAQGSSCINFLRQLGGAIGVSLAGVGLQWRLAEHGAVLGPGGDPVARIAAFDETFLAVGVVIATAILAAWRIRPKPLPAGAGV</sequence>
<comment type="similarity">
    <text evidence="2">Belongs to the major facilitator superfamily. EmrB family.</text>
</comment>
<feature type="transmembrane region" description="Helical" evidence="8">
    <location>
        <begin position="179"/>
        <end position="197"/>
    </location>
</feature>
<reference evidence="10 12" key="1">
    <citation type="submission" date="2019-05" db="EMBL/GenBank/DDBJ databases">
        <title>Whole genome sequence analysis of Cupriavidus campinensis S14E4C strain.</title>
        <authorList>
            <person name="Abbaszade G."/>
            <person name="Szabo A."/>
            <person name="Toumi M."/>
            <person name="Toth E."/>
        </authorList>
    </citation>
    <scope>NUCLEOTIDE SEQUENCE [LARGE SCALE GENOMIC DNA]</scope>
    <source>
        <strain evidence="10 12">S14E4C</strain>
    </source>
</reference>
<feature type="transmembrane region" description="Helical" evidence="8">
    <location>
        <begin position="281"/>
        <end position="303"/>
    </location>
</feature>
<feature type="transmembrane region" description="Helical" evidence="8">
    <location>
        <begin position="451"/>
        <end position="472"/>
    </location>
</feature>
<feature type="transmembrane region" description="Helical" evidence="8">
    <location>
        <begin position="218"/>
        <end position="234"/>
    </location>
</feature>
<feature type="transmembrane region" description="Helical" evidence="8">
    <location>
        <begin position="65"/>
        <end position="85"/>
    </location>
</feature>
<comment type="subcellular location">
    <subcellularLocation>
        <location evidence="1">Cell membrane</location>
        <topology evidence="1">Multi-pass membrane protein</topology>
    </subcellularLocation>
</comment>
<dbReference type="PANTHER" id="PTHR42718">
    <property type="entry name" value="MAJOR FACILITATOR SUPERFAMILY MULTIDRUG TRANSPORTER MFSC"/>
    <property type="match status" value="1"/>
</dbReference>
<protein>
    <submittedName>
        <fullName evidence="11">DHA2 family efflux MFS transporter permease subunit</fullName>
    </submittedName>
    <submittedName>
        <fullName evidence="10">Multidrug efflux MFS transporter</fullName>
    </submittedName>
</protein>
<evidence type="ECO:0000313" key="13">
    <source>
        <dbReference type="Proteomes" id="UP001056132"/>
    </source>
</evidence>
<evidence type="ECO:0000256" key="6">
    <source>
        <dbReference type="ARBA" id="ARBA00022989"/>
    </source>
</evidence>
<keyword evidence="7 8" id="KW-0472">Membrane</keyword>
<gene>
    <name evidence="10" type="ORF">FGG12_21035</name>
    <name evidence="11" type="ORF">M5D45_09010</name>
</gene>